<evidence type="ECO:0000313" key="4">
    <source>
        <dbReference type="Proteomes" id="UP000002640"/>
    </source>
</evidence>
<feature type="compositionally biased region" description="Basic and acidic residues" evidence="1">
    <location>
        <begin position="359"/>
        <end position="370"/>
    </location>
</feature>
<dbReference type="InParanoid" id="G5A7X0"/>
<evidence type="ECO:0000313" key="3">
    <source>
        <dbReference type="EMBL" id="EGZ07996.1"/>
    </source>
</evidence>
<dbReference type="EMBL" id="JH159161">
    <property type="protein sequence ID" value="EGZ07996.1"/>
    <property type="molecule type" value="Genomic_DNA"/>
</dbReference>
<feature type="compositionally biased region" description="Polar residues" evidence="1">
    <location>
        <begin position="343"/>
        <end position="358"/>
    </location>
</feature>
<dbReference type="KEGG" id="psoj:PHYSODRAFT_306104"/>
<dbReference type="GeneID" id="20642641"/>
<keyword evidence="4" id="KW-1185">Reference proteome</keyword>
<keyword evidence="2" id="KW-0732">Signal</keyword>
<name>G5A7X0_PHYSP</name>
<proteinExistence type="predicted"/>
<evidence type="ECO:0000256" key="1">
    <source>
        <dbReference type="SAM" id="MobiDB-lite"/>
    </source>
</evidence>
<feature type="compositionally biased region" description="Low complexity" evidence="1">
    <location>
        <begin position="299"/>
        <end position="320"/>
    </location>
</feature>
<feature type="compositionally biased region" description="Basic and acidic residues" evidence="1">
    <location>
        <begin position="182"/>
        <end position="213"/>
    </location>
</feature>
<feature type="signal peptide" evidence="2">
    <location>
        <begin position="1"/>
        <end position="16"/>
    </location>
</feature>
<dbReference type="AlphaFoldDB" id="G5A7X0"/>
<dbReference type="RefSeq" id="XP_009536168.1">
    <property type="nucleotide sequence ID" value="XM_009537873.1"/>
</dbReference>
<reference evidence="3 4" key="1">
    <citation type="journal article" date="2006" name="Science">
        <title>Phytophthora genome sequences uncover evolutionary origins and mechanisms of pathogenesis.</title>
        <authorList>
            <person name="Tyler B.M."/>
            <person name="Tripathy S."/>
            <person name="Zhang X."/>
            <person name="Dehal P."/>
            <person name="Jiang R.H."/>
            <person name="Aerts A."/>
            <person name="Arredondo F.D."/>
            <person name="Baxter L."/>
            <person name="Bensasson D."/>
            <person name="Beynon J.L."/>
            <person name="Chapman J."/>
            <person name="Damasceno C.M."/>
            <person name="Dorrance A.E."/>
            <person name="Dou D."/>
            <person name="Dickerman A.W."/>
            <person name="Dubchak I.L."/>
            <person name="Garbelotto M."/>
            <person name="Gijzen M."/>
            <person name="Gordon S.G."/>
            <person name="Govers F."/>
            <person name="Grunwald N.J."/>
            <person name="Huang W."/>
            <person name="Ivors K.L."/>
            <person name="Jones R.W."/>
            <person name="Kamoun S."/>
            <person name="Krampis K."/>
            <person name="Lamour K.H."/>
            <person name="Lee M.K."/>
            <person name="McDonald W.H."/>
            <person name="Medina M."/>
            <person name="Meijer H.J."/>
            <person name="Nordberg E.K."/>
            <person name="Maclean D.J."/>
            <person name="Ospina-Giraldo M.D."/>
            <person name="Morris P.F."/>
            <person name="Phuntumart V."/>
            <person name="Putnam N.H."/>
            <person name="Rash S."/>
            <person name="Rose J.K."/>
            <person name="Sakihama Y."/>
            <person name="Salamov A.A."/>
            <person name="Savidor A."/>
            <person name="Scheuring C.F."/>
            <person name="Smith B.M."/>
            <person name="Sobral B.W."/>
            <person name="Terry A."/>
            <person name="Torto-Alalibo T.A."/>
            <person name="Win J."/>
            <person name="Xu Z."/>
            <person name="Zhang H."/>
            <person name="Grigoriev I.V."/>
            <person name="Rokhsar D.S."/>
            <person name="Boore J.L."/>
        </authorList>
    </citation>
    <scope>NUCLEOTIDE SEQUENCE [LARGE SCALE GENOMIC DNA]</scope>
    <source>
        <strain evidence="3 4">P6497</strain>
    </source>
</reference>
<sequence>MCTLLIVSPFNSLCLTDPTADVREGHAECGGCGRHKERDARSRFGKCDECNGCNEFDGRDEFAERDAFAERDEPDERDEGGKCDERGGQRASSRWMCCGNIDERQTCELHERRVPIGGEDDRRAASGVAEALLWATSAAASGATSGFQAAYDVESKHANLDAHARQEVRQDEARYPTAPELDEPRERRMEAEEQARQKPTRDMVSEHDERGHEGAAPVPAEEVAAMTTALHQLTTAMTSLQAQVAENTRIREQSSRTGAERVDERGGLGERQLPARAAVLPPDVESTSGTSRRVDVVQEAASSTSASPATTETPTATNEADATASGLAAMMVAMQQLTTMVASLQQPTPSNETQGRQTVTRERQRRDERTCAASEDNEVERSLRAAVGASGGEGDGADDECENERVGDDGHMNEIMMMTADTTGSDETIMKDDFPLEKHTAASADTASSRIAKTCLRLVDDKSTNESTVSGSSATKDGDETNASSSESGEDAHEGDEVDRARVARRKVRKRAKR</sequence>
<feature type="region of interest" description="Disordered" evidence="1">
    <location>
        <begin position="456"/>
        <end position="514"/>
    </location>
</feature>
<feature type="compositionally biased region" description="Basic and acidic residues" evidence="1">
    <location>
        <begin position="79"/>
        <end position="88"/>
    </location>
</feature>
<feature type="compositionally biased region" description="Basic residues" evidence="1">
    <location>
        <begin position="503"/>
        <end position="514"/>
    </location>
</feature>
<feature type="compositionally biased region" description="Basic and acidic residues" evidence="1">
    <location>
        <begin position="248"/>
        <end position="268"/>
    </location>
</feature>
<organism evidence="3 4">
    <name type="scientific">Phytophthora sojae (strain P6497)</name>
    <name type="common">Soybean stem and root rot agent</name>
    <name type="synonym">Phytophthora megasperma f. sp. glycines</name>
    <dbReference type="NCBI Taxonomy" id="1094619"/>
    <lineage>
        <taxon>Eukaryota</taxon>
        <taxon>Sar</taxon>
        <taxon>Stramenopiles</taxon>
        <taxon>Oomycota</taxon>
        <taxon>Peronosporomycetes</taxon>
        <taxon>Peronosporales</taxon>
        <taxon>Peronosporaceae</taxon>
        <taxon>Phytophthora</taxon>
    </lineage>
</organism>
<feature type="compositionally biased region" description="Polar residues" evidence="1">
    <location>
        <begin position="465"/>
        <end position="487"/>
    </location>
</feature>
<feature type="region of interest" description="Disordered" evidence="1">
    <location>
        <begin position="66"/>
        <end position="91"/>
    </location>
</feature>
<feature type="compositionally biased region" description="Basic and acidic residues" evidence="1">
    <location>
        <begin position="161"/>
        <end position="174"/>
    </location>
</feature>
<accession>G5A7X0</accession>
<protein>
    <submittedName>
        <fullName evidence="3">Uncharacterized protein</fullName>
    </submittedName>
</protein>
<feature type="region of interest" description="Disordered" evidence="1">
    <location>
        <begin position="246"/>
        <end position="320"/>
    </location>
</feature>
<evidence type="ECO:0000256" key="2">
    <source>
        <dbReference type="SAM" id="SignalP"/>
    </source>
</evidence>
<feature type="region of interest" description="Disordered" evidence="1">
    <location>
        <begin position="343"/>
        <end position="410"/>
    </location>
</feature>
<feature type="chain" id="PRO_5003473055" evidence="2">
    <location>
        <begin position="17"/>
        <end position="514"/>
    </location>
</feature>
<gene>
    <name evidence="3" type="ORF">PHYSODRAFT_306104</name>
</gene>
<dbReference type="Proteomes" id="UP000002640">
    <property type="component" value="Unassembled WGS sequence"/>
</dbReference>
<feature type="region of interest" description="Disordered" evidence="1">
    <location>
        <begin position="161"/>
        <end position="220"/>
    </location>
</feature>